<accession>A0A182NQ99</accession>
<dbReference type="PANTHER" id="PTHR47331:SF5">
    <property type="entry name" value="RIBONUCLEASE H"/>
    <property type="match status" value="1"/>
</dbReference>
<evidence type="ECO:0000256" key="1">
    <source>
        <dbReference type="SAM" id="MobiDB-lite"/>
    </source>
</evidence>
<evidence type="ECO:0000313" key="4">
    <source>
        <dbReference type="Proteomes" id="UP000075884"/>
    </source>
</evidence>
<feature type="domain" description="DUF5641" evidence="2">
    <location>
        <begin position="326"/>
        <end position="417"/>
    </location>
</feature>
<feature type="region of interest" description="Disordered" evidence="1">
    <location>
        <begin position="1"/>
        <end position="40"/>
    </location>
</feature>
<dbReference type="InterPro" id="IPR040676">
    <property type="entry name" value="DUF5641"/>
</dbReference>
<organism evidence="3 4">
    <name type="scientific">Anopheles dirus</name>
    <dbReference type="NCBI Taxonomy" id="7168"/>
    <lineage>
        <taxon>Eukaryota</taxon>
        <taxon>Metazoa</taxon>
        <taxon>Ecdysozoa</taxon>
        <taxon>Arthropoda</taxon>
        <taxon>Hexapoda</taxon>
        <taxon>Insecta</taxon>
        <taxon>Pterygota</taxon>
        <taxon>Neoptera</taxon>
        <taxon>Endopterygota</taxon>
        <taxon>Diptera</taxon>
        <taxon>Nematocera</taxon>
        <taxon>Culicoidea</taxon>
        <taxon>Culicidae</taxon>
        <taxon>Anophelinae</taxon>
        <taxon>Anopheles</taxon>
    </lineage>
</organism>
<dbReference type="PANTHER" id="PTHR47331">
    <property type="entry name" value="PHD-TYPE DOMAIN-CONTAINING PROTEIN"/>
    <property type="match status" value="1"/>
</dbReference>
<dbReference type="AlphaFoldDB" id="A0A182NQ99"/>
<evidence type="ECO:0000313" key="3">
    <source>
        <dbReference type="EnsemblMetazoa" id="ADIR009834-PA"/>
    </source>
</evidence>
<dbReference type="EnsemblMetazoa" id="ADIR009834-RA">
    <property type="protein sequence ID" value="ADIR009834-PA"/>
    <property type="gene ID" value="ADIR009834"/>
</dbReference>
<feature type="compositionally biased region" description="Basic and acidic residues" evidence="1">
    <location>
        <begin position="1"/>
        <end position="12"/>
    </location>
</feature>
<name>A0A182NQ99_9DIPT</name>
<evidence type="ECO:0000259" key="2">
    <source>
        <dbReference type="Pfam" id="PF18701"/>
    </source>
</evidence>
<keyword evidence="4" id="KW-1185">Reference proteome</keyword>
<sequence length="424" mass="47343">MHRQAYPERESLTPEPPRTVADTTPPAPTPASSVETCNTHSGTKERALLKYVPIVAYGPRGSVKTYAFVDDGSSATFMDRSLFDELGLVGTSDPLCLKWTGGITRNEENSKRLNIQISGRNGERKYDLRNARTVKNLDLPIQTVSVPQLAVQYAHLRGLPVSSYHQVQPRLLIGVDNSWVTRALKTAERRNNEPLASKTRLGWTIHGSCPIAENSPGNTYSNFHMCLCDGVSEELLNAELKKLFSLEAVGGGKPVKMWRSKENEKAMVILERETVMRENRFETGLLWKLDEVMTQPLTPNHILLGSSDGSKPPIPFCGEADAADSSWKASQYIADVFWKRWIGDYLPVLAKRTKWFDAVKPIRVGDLVIVIDNNLPCNCWPKGLVEEVLKAKDGQVRQALVRTSTGLYKRPSTKLAIVETMRIE</sequence>
<reference evidence="4" key="1">
    <citation type="submission" date="2013-03" db="EMBL/GenBank/DDBJ databases">
        <title>The Genome Sequence of Anopheles dirus WRAIR2.</title>
        <authorList>
            <consortium name="The Broad Institute Genomics Platform"/>
            <person name="Neafsey D.E."/>
            <person name="Walton C."/>
            <person name="Walker B."/>
            <person name="Young S.K."/>
            <person name="Zeng Q."/>
            <person name="Gargeya S."/>
            <person name="Fitzgerald M."/>
            <person name="Haas B."/>
            <person name="Abouelleil A."/>
            <person name="Allen A.W."/>
            <person name="Alvarado L."/>
            <person name="Arachchi H.M."/>
            <person name="Berlin A.M."/>
            <person name="Chapman S.B."/>
            <person name="Gainer-Dewar J."/>
            <person name="Goldberg J."/>
            <person name="Griggs A."/>
            <person name="Gujja S."/>
            <person name="Hansen M."/>
            <person name="Howarth C."/>
            <person name="Imamovic A."/>
            <person name="Ireland A."/>
            <person name="Larimer J."/>
            <person name="McCowan C."/>
            <person name="Murphy C."/>
            <person name="Pearson M."/>
            <person name="Poon T.W."/>
            <person name="Priest M."/>
            <person name="Roberts A."/>
            <person name="Saif S."/>
            <person name="Shea T."/>
            <person name="Sisk P."/>
            <person name="Sykes S."/>
            <person name="Wortman J."/>
            <person name="Nusbaum C."/>
            <person name="Birren B."/>
        </authorList>
    </citation>
    <scope>NUCLEOTIDE SEQUENCE [LARGE SCALE GENOMIC DNA]</scope>
    <source>
        <strain evidence="4">WRAIR2</strain>
    </source>
</reference>
<proteinExistence type="predicted"/>
<dbReference type="VEuPathDB" id="VectorBase:ADIR009834"/>
<dbReference type="Proteomes" id="UP000075884">
    <property type="component" value="Unassembled WGS sequence"/>
</dbReference>
<dbReference type="STRING" id="7168.A0A182NQ99"/>
<reference evidence="3" key="2">
    <citation type="submission" date="2020-05" db="UniProtKB">
        <authorList>
            <consortium name="EnsemblMetazoa"/>
        </authorList>
    </citation>
    <scope>IDENTIFICATION</scope>
    <source>
        <strain evidence="3">WRAIR2</strain>
    </source>
</reference>
<dbReference type="Pfam" id="PF18701">
    <property type="entry name" value="DUF5641"/>
    <property type="match status" value="1"/>
</dbReference>
<protein>
    <submittedName>
        <fullName evidence="3">DUF5641 domain-containing protein</fullName>
    </submittedName>
</protein>